<dbReference type="Pfam" id="PF00005">
    <property type="entry name" value="ABC_tran"/>
    <property type="match status" value="1"/>
</dbReference>
<dbReference type="FunFam" id="3.40.50.300:FF:000421">
    <property type="entry name" value="Branched-chain amino acid ABC transporter ATP-binding protein"/>
    <property type="match status" value="1"/>
</dbReference>
<dbReference type="InterPro" id="IPR003439">
    <property type="entry name" value="ABC_transporter-like_ATP-bd"/>
</dbReference>
<dbReference type="AlphaFoldDB" id="A0A853A953"/>
<dbReference type="CDD" id="cd03219">
    <property type="entry name" value="ABC_Mj1267_LivG_branched"/>
    <property type="match status" value="1"/>
</dbReference>
<feature type="domain" description="ABC transporter" evidence="5">
    <location>
        <begin position="20"/>
        <end position="273"/>
    </location>
</feature>
<dbReference type="PROSITE" id="PS00211">
    <property type="entry name" value="ABC_TRANSPORTER_1"/>
    <property type="match status" value="1"/>
</dbReference>
<comment type="caution">
    <text evidence="6">The sequence shown here is derived from an EMBL/GenBank/DDBJ whole genome shotgun (WGS) entry which is preliminary data.</text>
</comment>
<evidence type="ECO:0000313" key="7">
    <source>
        <dbReference type="Proteomes" id="UP000567795"/>
    </source>
</evidence>
<dbReference type="EMBL" id="JACBZD010000001">
    <property type="protein sequence ID" value="NYI07161.1"/>
    <property type="molecule type" value="Genomic_DNA"/>
</dbReference>
<evidence type="ECO:0000256" key="3">
    <source>
        <dbReference type="ARBA" id="ARBA00022840"/>
    </source>
</evidence>
<dbReference type="GO" id="GO:0005524">
    <property type="term" value="F:ATP binding"/>
    <property type="evidence" value="ECO:0007669"/>
    <property type="project" value="UniProtKB-KW"/>
</dbReference>
<gene>
    <name evidence="6" type="ORF">FHU37_004104</name>
</gene>
<dbReference type="Pfam" id="PF12399">
    <property type="entry name" value="BCA_ABC_TP_C"/>
    <property type="match status" value="1"/>
</dbReference>
<keyword evidence="2" id="KW-0547">Nucleotide-binding</keyword>
<dbReference type="InterPro" id="IPR003593">
    <property type="entry name" value="AAA+_ATPase"/>
</dbReference>
<protein>
    <submittedName>
        <fullName evidence="6">Branched-chain amino acid transport system ATP-binding protein</fullName>
    </submittedName>
</protein>
<organism evidence="6 7">
    <name type="scientific">Allostreptomyces psammosilenae</name>
    <dbReference type="NCBI Taxonomy" id="1892865"/>
    <lineage>
        <taxon>Bacteria</taxon>
        <taxon>Bacillati</taxon>
        <taxon>Actinomycetota</taxon>
        <taxon>Actinomycetes</taxon>
        <taxon>Kitasatosporales</taxon>
        <taxon>Streptomycetaceae</taxon>
        <taxon>Allostreptomyces</taxon>
    </lineage>
</organism>
<sequence>MSAVLDKPGQAGGAVAPTVLRAERVTLRFGGLTSLDSVDLSMAAGEVLAVIGPNGAGKTSLFNSLTGVYTPQEGRITFVDGQGREHALIGKTTHAVNRLGLARTFQNIRLFGALTAHENVKVAAETRQRSGPISVILGLPRARREEREADATAERLLAFVGLSGRINEAASSLSYGEQRRLEIARALATEPRVLLLDEPAAGTNATEKLELEELIRRINTELGVGVLLIEHDMRLVMSVAHRVVVLNFGRVIAQGAPEEVQRDPVVVEAYLGTSGAEEAAADQADQADQAGTAGGDGGDGERAGGTGDAGQDDEDGAARSGQEER</sequence>
<accession>A0A853A953</accession>
<dbReference type="PANTHER" id="PTHR45772">
    <property type="entry name" value="CONSERVED COMPONENT OF ABC TRANSPORTER FOR NATURAL AMINO ACIDS-RELATED"/>
    <property type="match status" value="1"/>
</dbReference>
<dbReference type="Proteomes" id="UP000567795">
    <property type="component" value="Unassembled WGS sequence"/>
</dbReference>
<dbReference type="PANTHER" id="PTHR45772:SF9">
    <property type="entry name" value="CONSERVED COMPONENT OF ABC TRANSPORTER FOR NATURAL AMINO ACIDS"/>
    <property type="match status" value="1"/>
</dbReference>
<dbReference type="InterPro" id="IPR017871">
    <property type="entry name" value="ABC_transporter-like_CS"/>
</dbReference>
<dbReference type="InterPro" id="IPR032823">
    <property type="entry name" value="BCA_ABC_TP_C"/>
</dbReference>
<evidence type="ECO:0000259" key="5">
    <source>
        <dbReference type="PROSITE" id="PS50893"/>
    </source>
</evidence>
<proteinExistence type="predicted"/>
<keyword evidence="7" id="KW-1185">Reference proteome</keyword>
<keyword evidence="3 6" id="KW-0067">ATP-binding</keyword>
<evidence type="ECO:0000256" key="2">
    <source>
        <dbReference type="ARBA" id="ARBA00022741"/>
    </source>
</evidence>
<feature type="compositionally biased region" description="Gly residues" evidence="4">
    <location>
        <begin position="292"/>
        <end position="308"/>
    </location>
</feature>
<dbReference type="SMART" id="SM00382">
    <property type="entry name" value="AAA"/>
    <property type="match status" value="1"/>
</dbReference>
<dbReference type="GO" id="GO:0016887">
    <property type="term" value="F:ATP hydrolysis activity"/>
    <property type="evidence" value="ECO:0007669"/>
    <property type="project" value="InterPro"/>
</dbReference>
<feature type="compositionally biased region" description="Low complexity" evidence="4">
    <location>
        <begin position="275"/>
        <end position="291"/>
    </location>
</feature>
<keyword evidence="1" id="KW-0813">Transport</keyword>
<evidence type="ECO:0000256" key="1">
    <source>
        <dbReference type="ARBA" id="ARBA00022448"/>
    </source>
</evidence>
<name>A0A853A953_9ACTN</name>
<dbReference type="Gene3D" id="3.40.50.300">
    <property type="entry name" value="P-loop containing nucleotide triphosphate hydrolases"/>
    <property type="match status" value="1"/>
</dbReference>
<reference evidence="6 7" key="1">
    <citation type="submission" date="2020-07" db="EMBL/GenBank/DDBJ databases">
        <title>Sequencing the genomes of 1000 actinobacteria strains.</title>
        <authorList>
            <person name="Klenk H.-P."/>
        </authorList>
    </citation>
    <scope>NUCLEOTIDE SEQUENCE [LARGE SCALE GENOMIC DNA]</scope>
    <source>
        <strain evidence="6 7">DSM 42178</strain>
    </source>
</reference>
<dbReference type="InterPro" id="IPR051120">
    <property type="entry name" value="ABC_AA/LPS_Transport"/>
</dbReference>
<dbReference type="SUPFAM" id="SSF52540">
    <property type="entry name" value="P-loop containing nucleoside triphosphate hydrolases"/>
    <property type="match status" value="1"/>
</dbReference>
<evidence type="ECO:0000313" key="6">
    <source>
        <dbReference type="EMBL" id="NYI07161.1"/>
    </source>
</evidence>
<dbReference type="PROSITE" id="PS50893">
    <property type="entry name" value="ABC_TRANSPORTER_2"/>
    <property type="match status" value="1"/>
</dbReference>
<dbReference type="GO" id="GO:0005886">
    <property type="term" value="C:plasma membrane"/>
    <property type="evidence" value="ECO:0007669"/>
    <property type="project" value="TreeGrafter"/>
</dbReference>
<feature type="region of interest" description="Disordered" evidence="4">
    <location>
        <begin position="275"/>
        <end position="325"/>
    </location>
</feature>
<dbReference type="InterPro" id="IPR027417">
    <property type="entry name" value="P-loop_NTPase"/>
</dbReference>
<dbReference type="RefSeq" id="WP_312892689.1">
    <property type="nucleotide sequence ID" value="NZ_JACBZD010000001.1"/>
</dbReference>
<evidence type="ECO:0000256" key="4">
    <source>
        <dbReference type="SAM" id="MobiDB-lite"/>
    </source>
</evidence>